<evidence type="ECO:0000256" key="9">
    <source>
        <dbReference type="ARBA" id="ARBA00023180"/>
    </source>
</evidence>
<comment type="function">
    <text evidence="12">Orphan receptor; could be a chemoattractant receptor.</text>
</comment>
<dbReference type="PANTHER" id="PTHR24225">
    <property type="entry name" value="CHEMOTACTIC RECEPTOR"/>
    <property type="match status" value="1"/>
</dbReference>
<dbReference type="Proteomes" id="UP000765507">
    <property type="component" value="Unassembled WGS sequence"/>
</dbReference>
<evidence type="ECO:0000256" key="11">
    <source>
        <dbReference type="ARBA" id="ARBA00025736"/>
    </source>
</evidence>
<dbReference type="GO" id="GO:0006954">
    <property type="term" value="P:inflammatory response"/>
    <property type="evidence" value="ECO:0007669"/>
    <property type="project" value="TreeGrafter"/>
</dbReference>
<evidence type="ECO:0000313" key="17">
    <source>
        <dbReference type="Proteomes" id="UP000765507"/>
    </source>
</evidence>
<keyword evidence="6 14" id="KW-0472">Membrane</keyword>
<dbReference type="Gene3D" id="1.20.1070.10">
    <property type="entry name" value="Rhodopsin 7-helix transmembrane proteins"/>
    <property type="match status" value="1"/>
</dbReference>
<evidence type="ECO:0000256" key="3">
    <source>
        <dbReference type="ARBA" id="ARBA00022692"/>
    </source>
</evidence>
<dbReference type="PROSITE" id="PS50262">
    <property type="entry name" value="G_PROTEIN_RECEP_F1_2"/>
    <property type="match status" value="1"/>
</dbReference>
<accession>A0A8T1S191</accession>
<organism evidence="16 17">
    <name type="scientific">Chelydra serpentina</name>
    <name type="common">Snapping turtle</name>
    <name type="synonym">Testudo serpentina</name>
    <dbReference type="NCBI Taxonomy" id="8475"/>
    <lineage>
        <taxon>Eukaryota</taxon>
        <taxon>Metazoa</taxon>
        <taxon>Chordata</taxon>
        <taxon>Craniata</taxon>
        <taxon>Vertebrata</taxon>
        <taxon>Euteleostomi</taxon>
        <taxon>Archelosauria</taxon>
        <taxon>Testudinata</taxon>
        <taxon>Testudines</taxon>
        <taxon>Cryptodira</taxon>
        <taxon>Durocryptodira</taxon>
        <taxon>Americhelydia</taxon>
        <taxon>Chelydroidea</taxon>
        <taxon>Chelydridae</taxon>
        <taxon>Chelydra</taxon>
    </lineage>
</organism>
<comment type="similarity">
    <text evidence="11">Belongs to the chemokine-like receptor (CMKLR) family.</text>
</comment>
<protein>
    <recommendedName>
        <fullName evidence="13">Probable G-protein coupled receptor 33</fullName>
    </recommendedName>
</protein>
<dbReference type="GO" id="GO:0005886">
    <property type="term" value="C:plasma membrane"/>
    <property type="evidence" value="ECO:0007669"/>
    <property type="project" value="UniProtKB-SubCell"/>
</dbReference>
<reference evidence="16 17" key="1">
    <citation type="journal article" date="2020" name="G3 (Bethesda)">
        <title>Draft Genome of the Common Snapping Turtle, Chelydra serpentina, a Model for Phenotypic Plasticity in Reptiles.</title>
        <authorList>
            <person name="Das D."/>
            <person name="Singh S.K."/>
            <person name="Bierstedt J."/>
            <person name="Erickson A."/>
            <person name="Galli G.L.J."/>
            <person name="Crossley D.A. 2nd"/>
            <person name="Rhen T."/>
        </authorList>
    </citation>
    <scope>NUCLEOTIDE SEQUENCE [LARGE SCALE GENOMIC DNA]</scope>
    <source>
        <strain evidence="16">KW</strain>
    </source>
</reference>
<proteinExistence type="inferred from homology"/>
<evidence type="ECO:0000256" key="6">
    <source>
        <dbReference type="ARBA" id="ARBA00023136"/>
    </source>
</evidence>
<keyword evidence="9" id="KW-0325">Glycoprotein</keyword>
<dbReference type="InterPro" id="IPR000276">
    <property type="entry name" value="GPCR_Rhodpsn"/>
</dbReference>
<keyword evidence="3 14" id="KW-0812">Transmembrane</keyword>
<evidence type="ECO:0000256" key="12">
    <source>
        <dbReference type="ARBA" id="ARBA00037161"/>
    </source>
</evidence>
<dbReference type="SUPFAM" id="SSF81321">
    <property type="entry name" value="Family A G protein-coupled receptor-like"/>
    <property type="match status" value="1"/>
</dbReference>
<sequence>GNWNGAETQDLGRRVHLAIFVVRFLLGFLLPFCTIVGCYVRVGLKMKKKNLAWAGKPFKVMVAAVVSFFLGWLPYHLYHGLQLSKMEVPESVTGALLVIHTFTSCFNASFTPILYLFVGEKFWQVF</sequence>
<evidence type="ECO:0000313" key="16">
    <source>
        <dbReference type="EMBL" id="KAG6922445.1"/>
    </source>
</evidence>
<evidence type="ECO:0000256" key="1">
    <source>
        <dbReference type="ARBA" id="ARBA00004651"/>
    </source>
</evidence>
<comment type="caution">
    <text evidence="16">The sequence shown here is derived from an EMBL/GenBank/DDBJ whole genome shotgun (WGS) entry which is preliminary data.</text>
</comment>
<dbReference type="InterPro" id="IPR017452">
    <property type="entry name" value="GPCR_Rhodpsn_7TM"/>
</dbReference>
<feature type="transmembrane region" description="Helical" evidence="14">
    <location>
        <begin position="60"/>
        <end position="77"/>
    </location>
</feature>
<name>A0A8T1S191_CHESE</name>
<evidence type="ECO:0000256" key="4">
    <source>
        <dbReference type="ARBA" id="ARBA00022989"/>
    </source>
</evidence>
<dbReference type="GO" id="GO:0007204">
    <property type="term" value="P:positive regulation of cytosolic calcium ion concentration"/>
    <property type="evidence" value="ECO:0007669"/>
    <property type="project" value="TreeGrafter"/>
</dbReference>
<evidence type="ECO:0000256" key="13">
    <source>
        <dbReference type="ARBA" id="ARBA00039587"/>
    </source>
</evidence>
<evidence type="ECO:0000256" key="14">
    <source>
        <dbReference type="SAM" id="Phobius"/>
    </source>
</evidence>
<dbReference type="GO" id="GO:0004930">
    <property type="term" value="F:G protein-coupled receptor activity"/>
    <property type="evidence" value="ECO:0007669"/>
    <property type="project" value="UniProtKB-KW"/>
</dbReference>
<comment type="subcellular location">
    <subcellularLocation>
        <location evidence="1">Cell membrane</location>
        <topology evidence="1">Multi-pass membrane protein</topology>
    </subcellularLocation>
</comment>
<evidence type="ECO:0000256" key="5">
    <source>
        <dbReference type="ARBA" id="ARBA00023040"/>
    </source>
</evidence>
<evidence type="ECO:0000256" key="10">
    <source>
        <dbReference type="ARBA" id="ARBA00023224"/>
    </source>
</evidence>
<dbReference type="InterPro" id="IPR000826">
    <property type="entry name" value="Formyl_rcpt-rel"/>
</dbReference>
<dbReference type="OrthoDB" id="6117944at2759"/>
<dbReference type="GO" id="GO:0007200">
    <property type="term" value="P:phospholipase C-activating G protein-coupled receptor signaling pathway"/>
    <property type="evidence" value="ECO:0007669"/>
    <property type="project" value="TreeGrafter"/>
</dbReference>
<dbReference type="GO" id="GO:0004875">
    <property type="term" value="F:complement receptor activity"/>
    <property type="evidence" value="ECO:0007669"/>
    <property type="project" value="TreeGrafter"/>
</dbReference>
<dbReference type="Pfam" id="PF00001">
    <property type="entry name" value="7tm_1"/>
    <property type="match status" value="1"/>
</dbReference>
<evidence type="ECO:0000259" key="15">
    <source>
        <dbReference type="PROSITE" id="PS50262"/>
    </source>
</evidence>
<feature type="non-terminal residue" evidence="16">
    <location>
        <position position="1"/>
    </location>
</feature>
<keyword evidence="7" id="KW-1015">Disulfide bond</keyword>
<feature type="non-terminal residue" evidence="16">
    <location>
        <position position="126"/>
    </location>
</feature>
<keyword evidence="5" id="KW-0297">G-protein coupled receptor</keyword>
<keyword evidence="8 16" id="KW-0675">Receptor</keyword>
<keyword evidence="17" id="KW-1185">Reference proteome</keyword>
<feature type="domain" description="G-protein coupled receptors family 1 profile" evidence="15">
    <location>
        <begin position="1"/>
        <end position="115"/>
    </location>
</feature>
<dbReference type="EMBL" id="JAHGAV010001302">
    <property type="protein sequence ID" value="KAG6922445.1"/>
    <property type="molecule type" value="Genomic_DNA"/>
</dbReference>
<gene>
    <name evidence="16" type="ORF">G0U57_002545</name>
</gene>
<dbReference type="PRINTS" id="PR00237">
    <property type="entry name" value="GPCRRHODOPSN"/>
</dbReference>
<keyword evidence="2" id="KW-1003">Cell membrane</keyword>
<evidence type="ECO:0000256" key="7">
    <source>
        <dbReference type="ARBA" id="ARBA00023157"/>
    </source>
</evidence>
<keyword evidence="10" id="KW-0807">Transducer</keyword>
<evidence type="ECO:0000256" key="2">
    <source>
        <dbReference type="ARBA" id="ARBA00022475"/>
    </source>
</evidence>
<evidence type="ECO:0000256" key="8">
    <source>
        <dbReference type="ARBA" id="ARBA00023170"/>
    </source>
</evidence>
<dbReference type="PANTHER" id="PTHR24225:SF5">
    <property type="entry name" value="G-PROTEIN COUPLED RECEPTOR 33-RELATED"/>
    <property type="match status" value="1"/>
</dbReference>
<feature type="transmembrane region" description="Helical" evidence="14">
    <location>
        <begin position="97"/>
        <end position="118"/>
    </location>
</feature>
<dbReference type="AlphaFoldDB" id="A0A8T1S191"/>
<feature type="transmembrane region" description="Helical" evidence="14">
    <location>
        <begin position="20"/>
        <end position="40"/>
    </location>
</feature>
<keyword evidence="4 14" id="KW-1133">Transmembrane helix</keyword>